<protein>
    <submittedName>
        <fullName evidence="1">Uncharacterized protein</fullName>
    </submittedName>
</protein>
<dbReference type="Proteomes" id="UP000219336">
    <property type="component" value="Unassembled WGS sequence"/>
</dbReference>
<name>A0A240ELZ7_9VIBR</name>
<reference evidence="2" key="1">
    <citation type="submission" date="2016-06" db="EMBL/GenBank/DDBJ databases">
        <authorList>
            <person name="Rodrigo-Torres L."/>
            <person name="Arahal R.D."/>
            <person name="Lucena T."/>
        </authorList>
    </citation>
    <scope>NUCLEOTIDE SEQUENCE [LARGE SCALE GENOMIC DNA]</scope>
    <source>
        <strain evidence="2">CECT8203</strain>
    </source>
</reference>
<dbReference type="OrthoDB" id="598113at2"/>
<evidence type="ECO:0000313" key="2">
    <source>
        <dbReference type="Proteomes" id="UP000219336"/>
    </source>
</evidence>
<dbReference type="RefSeq" id="WP_096994668.1">
    <property type="nucleotide sequence ID" value="NZ_JBHSII010000001.1"/>
</dbReference>
<evidence type="ECO:0000313" key="1">
    <source>
        <dbReference type="EMBL" id="SNX49636.1"/>
    </source>
</evidence>
<dbReference type="EMBL" id="OANU01000065">
    <property type="protein sequence ID" value="SNX49636.1"/>
    <property type="molecule type" value="Genomic_DNA"/>
</dbReference>
<proteinExistence type="predicted"/>
<accession>A0A240ELZ7</accession>
<organism evidence="1 2">
    <name type="scientific">Vibrio thalassae</name>
    <dbReference type="NCBI Taxonomy" id="1243014"/>
    <lineage>
        <taxon>Bacteria</taxon>
        <taxon>Pseudomonadati</taxon>
        <taxon>Pseudomonadota</taxon>
        <taxon>Gammaproteobacteria</taxon>
        <taxon>Vibrionales</taxon>
        <taxon>Vibrionaceae</taxon>
        <taxon>Vibrio</taxon>
    </lineage>
</organism>
<keyword evidence="2" id="KW-1185">Reference proteome</keyword>
<dbReference type="AlphaFoldDB" id="A0A240ELZ7"/>
<gene>
    <name evidence="1" type="ORF">VTH8203_03284</name>
</gene>
<sequence length="137" mass="15761">MNINFDELELAVEFVSGDPSFGAEAYFDTVSGKIYYVGDGVEEDLPEDLYSNEQYRCLPSKQELGLGRSTALDFISTKYPAEYEIASQYFSRKGAFSRFRMHIEQIGALDQWYEFQSLAVRQALKDWCDDNNIKYQG</sequence>